<dbReference type="UniPathway" id="UPA00034">
    <property type="reaction ID" value="UER00025"/>
</dbReference>
<gene>
    <name evidence="3 5" type="primary">dapF</name>
    <name evidence="5" type="ORF">NSJP_1614</name>
</gene>
<feature type="binding site" evidence="3">
    <location>
        <position position="163"/>
    </location>
    <ligand>
        <name>substrate</name>
    </ligand>
</feature>
<comment type="function">
    <text evidence="3">Catalyzes the stereoinversion of LL-2,6-diaminopimelate (L,L-DAP) to meso-diaminopimelate (meso-DAP), a precursor of L-lysine and an essential component of the bacterial peptidoglycan.</text>
</comment>
<feature type="site" description="Could be important to modulate the pK values of the two catalytic cysteine residues" evidence="3">
    <location>
        <position position="217"/>
    </location>
</feature>
<sequence length="294" mass="31392">MKNGFFRGHGLGNDYLVMDPKELTFSLTPASIKRICDRNWGLGSDGILAIVPTKRADFGLRIFNPDGSEAEKSGNGLRIFSRYLHATGRTKKTRFTVDTKGGLVSIALHLDRHGDAASATVEMGRATFDPAALPCTLRVDELLREPIDAAGRSLRFTGVSVGNPHCVVLKPSGESWSREDLLALGPALENHAIFPKRTNVQLAVPTGPAELFILIWERGAGETQASGSSSCAAASAAVRLGLVRSPVTVKMPGGALTIEVAQDFSLTMKGPVAEVARGTLSASFLRELRAKRGK</sequence>
<protein>
    <recommendedName>
        <fullName evidence="3 4">Diaminopimelate epimerase</fullName>
        <shortName evidence="3">DAP epimerase</shortName>
        <ecNumber evidence="3 4">5.1.1.7</ecNumber>
    </recommendedName>
    <alternativeName>
        <fullName evidence="3">PLP-independent amino acid racemase</fullName>
    </alternativeName>
</protein>
<organism evidence="5 6">
    <name type="scientific">Nitrospira japonica</name>
    <dbReference type="NCBI Taxonomy" id="1325564"/>
    <lineage>
        <taxon>Bacteria</taxon>
        <taxon>Pseudomonadati</taxon>
        <taxon>Nitrospirota</taxon>
        <taxon>Nitrospiria</taxon>
        <taxon>Nitrospirales</taxon>
        <taxon>Nitrospiraceae</taxon>
        <taxon>Nitrospira</taxon>
    </lineage>
</organism>
<keyword evidence="3" id="KW-0028">Amino-acid biosynthesis</keyword>
<dbReference type="OrthoDB" id="9805408at2"/>
<comment type="subunit">
    <text evidence="3">Homodimer.</text>
</comment>
<dbReference type="EMBL" id="LT828648">
    <property type="protein sequence ID" value="SLM47786.1"/>
    <property type="molecule type" value="Genomic_DNA"/>
</dbReference>
<dbReference type="Pfam" id="PF01678">
    <property type="entry name" value="DAP_epimerase"/>
    <property type="match status" value="2"/>
</dbReference>
<keyword evidence="3" id="KW-0457">Lysine biosynthesis</keyword>
<dbReference type="PANTHER" id="PTHR31689">
    <property type="entry name" value="DIAMINOPIMELATE EPIMERASE, CHLOROPLASTIC"/>
    <property type="match status" value="1"/>
</dbReference>
<comment type="pathway">
    <text evidence="3">Amino-acid biosynthesis; L-lysine biosynthesis via DAP pathway; DL-2,6-diaminopimelate from LL-2,6-diaminopimelate: step 1/1.</text>
</comment>
<dbReference type="KEGG" id="nja:NSJP_1614"/>
<dbReference type="RefSeq" id="WP_080886264.1">
    <property type="nucleotide sequence ID" value="NZ_LT828648.1"/>
</dbReference>
<keyword evidence="6" id="KW-1185">Reference proteome</keyword>
<dbReference type="SUPFAM" id="SSF54506">
    <property type="entry name" value="Diaminopimelate epimerase-like"/>
    <property type="match status" value="2"/>
</dbReference>
<feature type="binding site" evidence="3">
    <location>
        <begin position="74"/>
        <end position="75"/>
    </location>
    <ligand>
        <name>substrate</name>
    </ligand>
</feature>
<dbReference type="EC" id="5.1.1.7" evidence="3 4"/>
<comment type="subcellular location">
    <subcellularLocation>
        <location evidence="3">Cytoplasm</location>
    </subcellularLocation>
</comment>
<feature type="binding site" evidence="3">
    <location>
        <begin position="227"/>
        <end position="228"/>
    </location>
    <ligand>
        <name>substrate</name>
    </ligand>
</feature>
<evidence type="ECO:0000256" key="4">
    <source>
        <dbReference type="NCBIfam" id="TIGR00652"/>
    </source>
</evidence>
<dbReference type="GO" id="GO:0008837">
    <property type="term" value="F:diaminopimelate epimerase activity"/>
    <property type="evidence" value="ECO:0007669"/>
    <property type="project" value="UniProtKB-UniRule"/>
</dbReference>
<evidence type="ECO:0000256" key="3">
    <source>
        <dbReference type="HAMAP-Rule" id="MF_00197"/>
    </source>
</evidence>
<dbReference type="InterPro" id="IPR001653">
    <property type="entry name" value="DAP_epimerase_DapF"/>
</dbReference>
<comment type="similarity">
    <text evidence="1 3">Belongs to the diaminopimelate epimerase family.</text>
</comment>
<evidence type="ECO:0000256" key="1">
    <source>
        <dbReference type="ARBA" id="ARBA00010219"/>
    </source>
</evidence>
<accession>A0A1W1I453</accession>
<evidence type="ECO:0000313" key="5">
    <source>
        <dbReference type="EMBL" id="SLM47786.1"/>
    </source>
</evidence>
<dbReference type="PANTHER" id="PTHR31689:SF0">
    <property type="entry name" value="DIAMINOPIMELATE EPIMERASE"/>
    <property type="match status" value="1"/>
</dbReference>
<dbReference type="STRING" id="1325564.NSJP_1614"/>
<dbReference type="GO" id="GO:0009089">
    <property type="term" value="P:lysine biosynthetic process via diaminopimelate"/>
    <property type="evidence" value="ECO:0007669"/>
    <property type="project" value="UniProtKB-UniRule"/>
</dbReference>
<feature type="binding site" evidence="3">
    <location>
        <begin position="217"/>
        <end position="218"/>
    </location>
    <ligand>
        <name>substrate</name>
    </ligand>
</feature>
<keyword evidence="2 3" id="KW-0413">Isomerase</keyword>
<feature type="binding site" evidence="3">
    <location>
        <position position="13"/>
    </location>
    <ligand>
        <name>substrate</name>
    </ligand>
</feature>
<dbReference type="AlphaFoldDB" id="A0A1W1I453"/>
<dbReference type="GO" id="GO:0005829">
    <property type="term" value="C:cytosol"/>
    <property type="evidence" value="ECO:0007669"/>
    <property type="project" value="TreeGrafter"/>
</dbReference>
<evidence type="ECO:0000313" key="6">
    <source>
        <dbReference type="Proteomes" id="UP000192042"/>
    </source>
</evidence>
<feature type="binding site" evidence="3">
    <location>
        <position position="199"/>
    </location>
    <ligand>
        <name>substrate</name>
    </ligand>
</feature>
<feature type="binding site" evidence="3">
    <location>
        <position position="64"/>
    </location>
    <ligand>
        <name>substrate</name>
    </ligand>
</feature>
<reference evidence="5 6" key="1">
    <citation type="submission" date="2017-03" db="EMBL/GenBank/DDBJ databases">
        <authorList>
            <person name="Afonso C.L."/>
            <person name="Miller P.J."/>
            <person name="Scott M.A."/>
            <person name="Spackman E."/>
            <person name="Goraichik I."/>
            <person name="Dimitrov K.M."/>
            <person name="Suarez D.L."/>
            <person name="Swayne D.E."/>
        </authorList>
    </citation>
    <scope>NUCLEOTIDE SEQUENCE [LARGE SCALE GENOMIC DNA]</scope>
    <source>
        <strain evidence="5">Genome sequencing of Nitrospira japonica strain NJ11</strain>
    </source>
</reference>
<comment type="catalytic activity">
    <reaction evidence="3">
        <text>(2S,6S)-2,6-diaminopimelate = meso-2,6-diaminopimelate</text>
        <dbReference type="Rhea" id="RHEA:15393"/>
        <dbReference type="ChEBI" id="CHEBI:57609"/>
        <dbReference type="ChEBI" id="CHEBI:57791"/>
        <dbReference type="EC" id="5.1.1.7"/>
    </reaction>
</comment>
<dbReference type="NCBIfam" id="TIGR00652">
    <property type="entry name" value="DapF"/>
    <property type="match status" value="1"/>
</dbReference>
<name>A0A1W1I453_9BACT</name>
<proteinExistence type="inferred from homology"/>
<keyword evidence="3" id="KW-0963">Cytoplasm</keyword>
<feature type="site" description="Could be important to modulate the pK values of the two catalytic cysteine residues" evidence="3">
    <location>
        <position position="165"/>
    </location>
</feature>
<evidence type="ECO:0000256" key="2">
    <source>
        <dbReference type="ARBA" id="ARBA00023235"/>
    </source>
</evidence>
<dbReference type="Proteomes" id="UP000192042">
    <property type="component" value="Chromosome I"/>
</dbReference>
<comment type="caution">
    <text evidence="3">Lacks conserved residue(s) required for the propagation of feature annotation.</text>
</comment>
<dbReference type="Gene3D" id="3.10.310.10">
    <property type="entry name" value="Diaminopimelate Epimerase, Chain A, domain 1"/>
    <property type="match status" value="2"/>
</dbReference>
<dbReference type="HAMAP" id="MF_00197">
    <property type="entry name" value="DAP_epimerase"/>
    <property type="match status" value="1"/>
</dbReference>